<keyword evidence="2" id="KW-1185">Reference proteome</keyword>
<organism evidence="1 2">
    <name type="scientific">Lecanicillium saksenae</name>
    <dbReference type="NCBI Taxonomy" id="468837"/>
    <lineage>
        <taxon>Eukaryota</taxon>
        <taxon>Fungi</taxon>
        <taxon>Dikarya</taxon>
        <taxon>Ascomycota</taxon>
        <taxon>Pezizomycotina</taxon>
        <taxon>Sordariomycetes</taxon>
        <taxon>Hypocreomycetidae</taxon>
        <taxon>Hypocreales</taxon>
        <taxon>Cordycipitaceae</taxon>
        <taxon>Lecanicillium</taxon>
    </lineage>
</organism>
<evidence type="ECO:0000313" key="1">
    <source>
        <dbReference type="EMBL" id="KAJ3493791.1"/>
    </source>
</evidence>
<accession>A0ACC1QYD4</accession>
<dbReference type="EMBL" id="JANAKD010000450">
    <property type="protein sequence ID" value="KAJ3493791.1"/>
    <property type="molecule type" value="Genomic_DNA"/>
</dbReference>
<name>A0ACC1QYD4_9HYPO</name>
<comment type="caution">
    <text evidence="1">The sequence shown here is derived from an EMBL/GenBank/DDBJ whole genome shotgun (WGS) entry which is preliminary data.</text>
</comment>
<reference evidence="1" key="1">
    <citation type="submission" date="2022-07" db="EMBL/GenBank/DDBJ databases">
        <title>Genome Sequence of Lecanicillium saksenae.</title>
        <authorList>
            <person name="Buettner E."/>
        </authorList>
    </citation>
    <scope>NUCLEOTIDE SEQUENCE</scope>
    <source>
        <strain evidence="1">VT-O1</strain>
    </source>
</reference>
<gene>
    <name evidence="1" type="ORF">NLG97_g4506</name>
</gene>
<protein>
    <submittedName>
        <fullName evidence="1">Uncharacterized protein</fullName>
    </submittedName>
</protein>
<evidence type="ECO:0000313" key="2">
    <source>
        <dbReference type="Proteomes" id="UP001148737"/>
    </source>
</evidence>
<sequence>MGIGSYFKAGKKAADSAPPAPPPSRPERPERFQNTAIHEKRSSGNEMELQAPTPRYSSRPGSTRSGHSTPSNQSSYMLDEIKHEVMRRLRRD</sequence>
<dbReference type="Proteomes" id="UP001148737">
    <property type="component" value="Unassembled WGS sequence"/>
</dbReference>
<proteinExistence type="predicted"/>